<accession>A0A6A5SR49</accession>
<reference evidence="1" key="1">
    <citation type="journal article" date="2020" name="Stud. Mycol.">
        <title>101 Dothideomycetes genomes: a test case for predicting lifestyles and emergence of pathogens.</title>
        <authorList>
            <person name="Haridas S."/>
            <person name="Albert R."/>
            <person name="Binder M."/>
            <person name="Bloem J."/>
            <person name="Labutti K."/>
            <person name="Salamov A."/>
            <person name="Andreopoulos B."/>
            <person name="Baker S."/>
            <person name="Barry K."/>
            <person name="Bills G."/>
            <person name="Bluhm B."/>
            <person name="Cannon C."/>
            <person name="Castanera R."/>
            <person name="Culley D."/>
            <person name="Daum C."/>
            <person name="Ezra D."/>
            <person name="Gonzalez J."/>
            <person name="Henrissat B."/>
            <person name="Kuo A."/>
            <person name="Liang C."/>
            <person name="Lipzen A."/>
            <person name="Lutzoni F."/>
            <person name="Magnuson J."/>
            <person name="Mondo S."/>
            <person name="Nolan M."/>
            <person name="Ohm R."/>
            <person name="Pangilinan J."/>
            <person name="Park H.-J."/>
            <person name="Ramirez L."/>
            <person name="Alfaro M."/>
            <person name="Sun H."/>
            <person name="Tritt A."/>
            <person name="Yoshinaga Y."/>
            <person name="Zwiers L.-H."/>
            <person name="Turgeon B."/>
            <person name="Goodwin S."/>
            <person name="Spatafora J."/>
            <person name="Crous P."/>
            <person name="Grigoriev I."/>
        </authorList>
    </citation>
    <scope>NUCLEOTIDE SEQUENCE</scope>
    <source>
        <strain evidence="1">CBS 161.51</strain>
    </source>
</reference>
<dbReference type="OrthoDB" id="9997739at2759"/>
<dbReference type="AlphaFoldDB" id="A0A6A5SR49"/>
<name>A0A6A5SR49_9PLEO</name>
<keyword evidence="2" id="KW-1185">Reference proteome</keyword>
<organism evidence="1 2">
    <name type="scientific">Clathrospora elynae</name>
    <dbReference type="NCBI Taxonomy" id="706981"/>
    <lineage>
        <taxon>Eukaryota</taxon>
        <taxon>Fungi</taxon>
        <taxon>Dikarya</taxon>
        <taxon>Ascomycota</taxon>
        <taxon>Pezizomycotina</taxon>
        <taxon>Dothideomycetes</taxon>
        <taxon>Pleosporomycetidae</taxon>
        <taxon>Pleosporales</taxon>
        <taxon>Diademaceae</taxon>
        <taxon>Clathrospora</taxon>
    </lineage>
</organism>
<dbReference type="EMBL" id="ML976038">
    <property type="protein sequence ID" value="KAF1942194.1"/>
    <property type="molecule type" value="Genomic_DNA"/>
</dbReference>
<protein>
    <submittedName>
        <fullName evidence="1">Uncharacterized protein</fullName>
    </submittedName>
</protein>
<proteinExistence type="predicted"/>
<evidence type="ECO:0000313" key="1">
    <source>
        <dbReference type="EMBL" id="KAF1942194.1"/>
    </source>
</evidence>
<dbReference type="Proteomes" id="UP000800038">
    <property type="component" value="Unassembled WGS sequence"/>
</dbReference>
<sequence length="294" mass="33251">MAFKLYEGRVADVVELAKYAYDHGEDREEDETVEDFGELDVEHLLLAIPILSKHKEYSAYWRRLENPQLTSGVSLHNFTKAIHTSFPREIRDQIYTGLFDKVTTEQMVLSAGPSLAQYTNCGGLLRKDDLDIGAIDLIDPSKIAGYFAPPLHAGKISARFHLQLDTVTECHVPEYLYYHSTTEIHKDRYHVLRPPMRVLVPVWKALKPVCDAMEDISRRGQANLNIKIGDGKVCQFGAGIKWTIDAWVEDLFRSDEEASDQLVVMELGITDVINKRQAGKVPGRGMGMGFFSKH</sequence>
<gene>
    <name evidence="1" type="ORF">EJ02DRAFT_434235</name>
</gene>
<evidence type="ECO:0000313" key="2">
    <source>
        <dbReference type="Proteomes" id="UP000800038"/>
    </source>
</evidence>